<dbReference type="Proteomes" id="UP000007304">
    <property type="component" value="Unassembled WGS sequence"/>
</dbReference>
<dbReference type="InParanoid" id="H6CAQ7"/>
<gene>
    <name evidence="1" type="ORF">HMPREF1120_08798</name>
</gene>
<dbReference type="HOGENOM" id="CLU_2704808_0_0_1"/>
<dbReference type="GeneID" id="20313437"/>
<organism evidence="1 2">
    <name type="scientific">Exophiala dermatitidis (strain ATCC 34100 / CBS 525.76 / NIH/UT8656)</name>
    <name type="common">Black yeast</name>
    <name type="synonym">Wangiella dermatitidis</name>
    <dbReference type="NCBI Taxonomy" id="858893"/>
    <lineage>
        <taxon>Eukaryota</taxon>
        <taxon>Fungi</taxon>
        <taxon>Dikarya</taxon>
        <taxon>Ascomycota</taxon>
        <taxon>Pezizomycotina</taxon>
        <taxon>Eurotiomycetes</taxon>
        <taxon>Chaetothyriomycetidae</taxon>
        <taxon>Chaetothyriales</taxon>
        <taxon>Herpotrichiellaceae</taxon>
        <taxon>Exophiala</taxon>
    </lineage>
</organism>
<name>H6CAQ7_EXODN</name>
<dbReference type="VEuPathDB" id="FungiDB:HMPREF1120_08798"/>
<evidence type="ECO:0000313" key="1">
    <source>
        <dbReference type="EMBL" id="EHY60854.1"/>
    </source>
</evidence>
<sequence length="73" mass="7931">MARASNYEVNVKPHADMMDSFSHASNATGFKRKDMVRLLRGSKSVATAAPMITPYIIASPGGYERCVKQIGAK</sequence>
<dbReference type="RefSeq" id="XP_009161315.1">
    <property type="nucleotide sequence ID" value="XM_009163067.1"/>
</dbReference>
<keyword evidence="2" id="KW-1185">Reference proteome</keyword>
<dbReference type="EMBL" id="JH226137">
    <property type="protein sequence ID" value="EHY60854.1"/>
    <property type="molecule type" value="Genomic_DNA"/>
</dbReference>
<dbReference type="AlphaFoldDB" id="H6CAQ7"/>
<accession>H6CAQ7</accession>
<evidence type="ECO:0000313" key="2">
    <source>
        <dbReference type="Proteomes" id="UP000007304"/>
    </source>
</evidence>
<proteinExistence type="predicted"/>
<reference evidence="1" key="1">
    <citation type="submission" date="2011-07" db="EMBL/GenBank/DDBJ databases">
        <title>The Genome Sequence of Exophiala (Wangiella) dermatitidis NIH/UT8656.</title>
        <authorList>
            <consortium name="The Broad Institute Genome Sequencing Platform"/>
            <person name="Cuomo C."/>
            <person name="Wang Z."/>
            <person name="Hunicke-Smith S."/>
            <person name="Szanislo P.J."/>
            <person name="Earl A."/>
            <person name="Young S.K."/>
            <person name="Zeng Q."/>
            <person name="Gargeya S."/>
            <person name="Fitzgerald M."/>
            <person name="Haas B."/>
            <person name="Abouelleil A."/>
            <person name="Alvarado L."/>
            <person name="Arachchi H.M."/>
            <person name="Berlin A."/>
            <person name="Brown A."/>
            <person name="Chapman S.B."/>
            <person name="Chen Z."/>
            <person name="Dunbar C."/>
            <person name="Freedman E."/>
            <person name="Gearin G."/>
            <person name="Gellesch M."/>
            <person name="Goldberg J."/>
            <person name="Griggs A."/>
            <person name="Gujja S."/>
            <person name="Heiman D."/>
            <person name="Howarth C."/>
            <person name="Larson L."/>
            <person name="Lui A."/>
            <person name="MacDonald P.J.P."/>
            <person name="Montmayeur A."/>
            <person name="Murphy C."/>
            <person name="Neiman D."/>
            <person name="Pearson M."/>
            <person name="Priest M."/>
            <person name="Roberts A."/>
            <person name="Saif S."/>
            <person name="Shea T."/>
            <person name="Shenoy N."/>
            <person name="Sisk P."/>
            <person name="Stolte C."/>
            <person name="Sykes S."/>
            <person name="Wortman J."/>
            <person name="Nusbaum C."/>
            <person name="Birren B."/>
        </authorList>
    </citation>
    <scope>NUCLEOTIDE SEQUENCE</scope>
    <source>
        <strain evidence="1">NIH/UT8656</strain>
    </source>
</reference>
<protein>
    <submittedName>
        <fullName evidence="1">Uncharacterized protein</fullName>
    </submittedName>
</protein>